<evidence type="ECO:0000256" key="1">
    <source>
        <dbReference type="SAM" id="MobiDB-lite"/>
    </source>
</evidence>
<dbReference type="Proteomes" id="UP001500655">
    <property type="component" value="Unassembled WGS sequence"/>
</dbReference>
<protein>
    <submittedName>
        <fullName evidence="2">Uncharacterized protein</fullName>
    </submittedName>
</protein>
<comment type="caution">
    <text evidence="2">The sequence shown here is derived from an EMBL/GenBank/DDBJ whole genome shotgun (WGS) entry which is preliminary data.</text>
</comment>
<evidence type="ECO:0000313" key="3">
    <source>
        <dbReference type="Proteomes" id="UP001500655"/>
    </source>
</evidence>
<organism evidence="2 3">
    <name type="scientific">Luedemannella helvata</name>
    <dbReference type="NCBI Taxonomy" id="349315"/>
    <lineage>
        <taxon>Bacteria</taxon>
        <taxon>Bacillati</taxon>
        <taxon>Actinomycetota</taxon>
        <taxon>Actinomycetes</taxon>
        <taxon>Micromonosporales</taxon>
        <taxon>Micromonosporaceae</taxon>
        <taxon>Luedemannella</taxon>
    </lineage>
</organism>
<feature type="region of interest" description="Disordered" evidence="1">
    <location>
        <begin position="32"/>
        <end position="53"/>
    </location>
</feature>
<proteinExistence type="predicted"/>
<evidence type="ECO:0000313" key="2">
    <source>
        <dbReference type="EMBL" id="GAA1767568.1"/>
    </source>
</evidence>
<feature type="compositionally biased region" description="Basic residues" evidence="1">
    <location>
        <begin position="32"/>
        <end position="44"/>
    </location>
</feature>
<sequence length="53" mass="6197">MRGIGPDVATYLGARALERELVDHVEDDIRQRRHRRVAPNRRRRSSTDQPLTC</sequence>
<gene>
    <name evidence="2" type="ORF">GCM10009681_43300</name>
</gene>
<dbReference type="EMBL" id="BAAALS010000024">
    <property type="protein sequence ID" value="GAA1767568.1"/>
    <property type="molecule type" value="Genomic_DNA"/>
</dbReference>
<reference evidence="3" key="1">
    <citation type="journal article" date="2019" name="Int. J. Syst. Evol. Microbiol.">
        <title>The Global Catalogue of Microorganisms (GCM) 10K type strain sequencing project: providing services to taxonomists for standard genome sequencing and annotation.</title>
        <authorList>
            <consortium name="The Broad Institute Genomics Platform"/>
            <consortium name="The Broad Institute Genome Sequencing Center for Infectious Disease"/>
            <person name="Wu L."/>
            <person name="Ma J."/>
        </authorList>
    </citation>
    <scope>NUCLEOTIDE SEQUENCE [LARGE SCALE GENOMIC DNA]</scope>
    <source>
        <strain evidence="3">JCM 13249</strain>
    </source>
</reference>
<keyword evidence="3" id="KW-1185">Reference proteome</keyword>
<name>A0ABP4X4G8_9ACTN</name>
<accession>A0ABP4X4G8</accession>